<dbReference type="GO" id="GO:0005783">
    <property type="term" value="C:endoplasmic reticulum"/>
    <property type="evidence" value="ECO:0007669"/>
    <property type="project" value="TreeGrafter"/>
</dbReference>
<evidence type="ECO:0000313" key="11">
    <source>
        <dbReference type="EMBL" id="KAA8494491.1"/>
    </source>
</evidence>
<evidence type="ECO:0000256" key="7">
    <source>
        <dbReference type="SAM" id="MobiDB-lite"/>
    </source>
</evidence>
<evidence type="ECO:0000256" key="4">
    <source>
        <dbReference type="ARBA" id="ARBA00023121"/>
    </source>
</evidence>
<dbReference type="Pfam" id="PF00168">
    <property type="entry name" value="C2"/>
    <property type="match status" value="2"/>
</dbReference>
<dbReference type="Proteomes" id="UP000324585">
    <property type="component" value="Unassembled WGS sequence"/>
</dbReference>
<evidence type="ECO:0000256" key="3">
    <source>
        <dbReference type="ARBA" id="ARBA00023055"/>
    </source>
</evidence>
<evidence type="ECO:0000256" key="6">
    <source>
        <dbReference type="PROSITE-ProRule" id="PRU00152"/>
    </source>
</evidence>
<dbReference type="InterPro" id="IPR045050">
    <property type="entry name" value="Synaptotagmin_plant"/>
</dbReference>
<accession>A0A5J4YSL8</accession>
<dbReference type="PROSITE" id="PS50004">
    <property type="entry name" value="C2"/>
    <property type="match status" value="2"/>
</dbReference>
<dbReference type="CDD" id="cd00030">
    <property type="entry name" value="C2"/>
    <property type="match status" value="1"/>
</dbReference>
<evidence type="ECO:0000259" key="9">
    <source>
        <dbReference type="PROSITE" id="PS50095"/>
    </source>
</evidence>
<keyword evidence="5" id="KW-0472">Membrane</keyword>
<feature type="domain" description="C2" evidence="8">
    <location>
        <begin position="317"/>
        <end position="463"/>
    </location>
</feature>
<dbReference type="AlphaFoldDB" id="A0A5J4YSL8"/>
<evidence type="ECO:0000259" key="10">
    <source>
        <dbReference type="PROSITE" id="PS51847"/>
    </source>
</evidence>
<evidence type="ECO:0008006" key="13">
    <source>
        <dbReference type="Google" id="ProtNLM"/>
    </source>
</evidence>
<organism evidence="11 12">
    <name type="scientific">Porphyridium purpureum</name>
    <name type="common">Red alga</name>
    <name type="synonym">Porphyridium cruentum</name>
    <dbReference type="NCBI Taxonomy" id="35688"/>
    <lineage>
        <taxon>Eukaryota</taxon>
        <taxon>Rhodophyta</taxon>
        <taxon>Bangiophyceae</taxon>
        <taxon>Porphyridiales</taxon>
        <taxon>Porphyridiaceae</taxon>
        <taxon>Porphyridium</taxon>
    </lineage>
</organism>
<proteinExistence type="predicted"/>
<dbReference type="InterPro" id="IPR035892">
    <property type="entry name" value="C2_domain_sf"/>
</dbReference>
<feature type="domain" description="C2" evidence="8">
    <location>
        <begin position="519"/>
        <end position="640"/>
    </location>
</feature>
<dbReference type="Gene3D" id="2.60.40.150">
    <property type="entry name" value="C2 domain"/>
    <property type="match status" value="2"/>
</dbReference>
<dbReference type="SUPFAM" id="SSF49723">
    <property type="entry name" value="Lipase/lipooxygenase domain (PLAT/LH2 domain)"/>
    <property type="match status" value="1"/>
</dbReference>
<reference evidence="12" key="1">
    <citation type="journal article" date="2019" name="Nat. Commun.">
        <title>Expansion of phycobilisome linker gene families in mesophilic red algae.</title>
        <authorList>
            <person name="Lee J."/>
            <person name="Kim D."/>
            <person name="Bhattacharya D."/>
            <person name="Yoon H.S."/>
        </authorList>
    </citation>
    <scope>NUCLEOTIDE SEQUENCE [LARGE SCALE GENOMIC DNA]</scope>
    <source>
        <strain evidence="12">CCMP 1328</strain>
    </source>
</reference>
<dbReference type="SUPFAM" id="SSF49562">
    <property type="entry name" value="C2 domain (Calcium/lipid-binding domain, CaLB)"/>
    <property type="match status" value="2"/>
</dbReference>
<feature type="region of interest" description="Disordered" evidence="7">
    <location>
        <begin position="779"/>
        <end position="799"/>
    </location>
</feature>
<evidence type="ECO:0000256" key="2">
    <source>
        <dbReference type="ARBA" id="ARBA00022448"/>
    </source>
</evidence>
<evidence type="ECO:0000256" key="5">
    <source>
        <dbReference type="ARBA" id="ARBA00023136"/>
    </source>
</evidence>
<evidence type="ECO:0000259" key="8">
    <source>
        <dbReference type="PROSITE" id="PS50004"/>
    </source>
</evidence>
<gene>
    <name evidence="11" type="ORF">FVE85_2732</name>
</gene>
<dbReference type="Gene3D" id="2.60.60.20">
    <property type="entry name" value="PLAT/LH2 domain"/>
    <property type="match status" value="1"/>
</dbReference>
<dbReference type="InterPro" id="IPR000008">
    <property type="entry name" value="C2_dom"/>
</dbReference>
<dbReference type="GO" id="GO:0006869">
    <property type="term" value="P:lipid transport"/>
    <property type="evidence" value="ECO:0007669"/>
    <property type="project" value="UniProtKB-KW"/>
</dbReference>
<dbReference type="OMA" id="CENMESA"/>
<dbReference type="PROSITE" id="PS50095">
    <property type="entry name" value="PLAT"/>
    <property type="match status" value="1"/>
</dbReference>
<comment type="caution">
    <text evidence="11">The sequence shown here is derived from an EMBL/GenBank/DDBJ whole genome shotgun (WGS) entry which is preliminary data.</text>
</comment>
<dbReference type="InterPro" id="IPR031468">
    <property type="entry name" value="SMP_LBD"/>
</dbReference>
<dbReference type="PANTHER" id="PTHR10774">
    <property type="entry name" value="EXTENDED SYNAPTOTAGMIN-RELATED"/>
    <property type="match status" value="1"/>
</dbReference>
<keyword evidence="2" id="KW-0813">Transport</keyword>
<keyword evidence="4" id="KW-0446">Lipid-binding</keyword>
<comment type="subcellular location">
    <subcellularLocation>
        <location evidence="1">Membrane</location>
    </subcellularLocation>
</comment>
<dbReference type="GO" id="GO:0008289">
    <property type="term" value="F:lipid binding"/>
    <property type="evidence" value="ECO:0007669"/>
    <property type="project" value="UniProtKB-KW"/>
</dbReference>
<dbReference type="GO" id="GO:0016020">
    <property type="term" value="C:membrane"/>
    <property type="evidence" value="ECO:0007669"/>
    <property type="project" value="UniProtKB-SubCell"/>
</dbReference>
<feature type="region of interest" description="Disordered" evidence="7">
    <location>
        <begin position="351"/>
        <end position="370"/>
    </location>
</feature>
<name>A0A5J4YSL8_PORPP</name>
<dbReference type="InterPro" id="IPR001024">
    <property type="entry name" value="PLAT/LH2_dom"/>
</dbReference>
<dbReference type="CDD" id="cd21669">
    <property type="entry name" value="SMP_SF"/>
    <property type="match status" value="1"/>
</dbReference>
<dbReference type="PROSITE" id="PS51847">
    <property type="entry name" value="SMP"/>
    <property type="match status" value="1"/>
</dbReference>
<feature type="domain" description="PLAT" evidence="9">
    <location>
        <begin position="820"/>
        <end position="962"/>
    </location>
</feature>
<dbReference type="EMBL" id="VRMN01000004">
    <property type="protein sequence ID" value="KAA8494491.1"/>
    <property type="molecule type" value="Genomic_DNA"/>
</dbReference>
<dbReference type="OrthoDB" id="5322100at2759"/>
<keyword evidence="12" id="KW-1185">Reference proteome</keyword>
<sequence>MKAVAVRICGLVQQLSPFVAGLLTPWILSRVLRVLSGRQLVPPVSDDAVPPPVRRQLPLYEQMESAAWLNRILAQLWLRQAPFFAAILLETLRAKISENPPPFVPDLFVQNLCLGNRAPQLDHLKTFRTSQEDKRLVLDADVDWLTSKFEFRLATKWMTANIPLISVEKLNVRCKLRLVLELDDYTGEFHALKVAFVERPRVEMSVEPLSLSFDICSLPALSNWVFNFISVTMSEALLWPRFAKVDLRNDDSDSGHGPIGDNAISETHDQIKRRVRKLQTAAAGEGVNLFEEFLKKWLFKVEGSVLAPSAWVRTNVLRAVPGLHARMPHDTKGVLHVRVIEASRLRFDEESAASLHGGKSKPSLLHLGPSEEKSLNSSVTITLGERSLSTKIEALSSSPYFTDDQLFELYVKDPRREVLLIQALSYQHHKLDRLFVEPTLIGSAWLGVQEAESKQGQWIDLWLGITKMSQATPLNEPLGYVRIQLLYESVLDLKEKRISGKRPAASKSQSNQAKGQTPAAVPLPVTAHEDQQKTPEGPLGVWQLHLLDGGLWKRQDDAPVMEARCNLYCGKSHMKSRIVTSSSQNFNFTQYFEFPVYDEVTDVLHIVGVDHSPFAASSYVGDSLLALEGLGDVQPTELWVRLKRRTKAGSKLTVTCGWIHMWVSFKAYAQRYGDNTGDFVRSKCTILINPPMIVMRERDASIKREGKEQQQQHVRNLRGGRAEAGGGPLEDWAAMDGRDPEQPGSLLWMVARRLPHSIFGVGALGARLAFSEVLGGGNGGHASEDQGQASDSENAEENDDGVEAVYAYEVSESSVKVEMHSYVLEISTGRDNHAAADGDIYVALLPHEHDPTNTNLHSIRLPRERHGFQRGGVDFFLVSAPLSLDQIGTLQVSHTGNSWLLNRMCVRQATGMGTASFNVSASTGTPVQALSAPDPNEQAVVFDVGSWIGSRTPICLGTEILVTSANS</sequence>
<protein>
    <recommendedName>
        <fullName evidence="13">C2 domain-containing protein</fullName>
    </recommendedName>
</protein>
<dbReference type="InterPro" id="IPR036392">
    <property type="entry name" value="PLAT/LH2_dom_sf"/>
</dbReference>
<feature type="domain" description="SMP-LTD" evidence="10">
    <location>
        <begin position="62"/>
        <end position="248"/>
    </location>
</feature>
<evidence type="ECO:0000313" key="12">
    <source>
        <dbReference type="Proteomes" id="UP000324585"/>
    </source>
</evidence>
<comment type="caution">
    <text evidence="6">Lacks conserved residue(s) required for the propagation of feature annotation.</text>
</comment>
<feature type="region of interest" description="Disordered" evidence="7">
    <location>
        <begin position="702"/>
        <end position="729"/>
    </location>
</feature>
<evidence type="ECO:0000256" key="1">
    <source>
        <dbReference type="ARBA" id="ARBA00004370"/>
    </source>
</evidence>
<keyword evidence="3" id="KW-0445">Lipid transport</keyword>
<dbReference type="PANTHER" id="PTHR10774:SF190">
    <property type="entry name" value="C2 CALCIUM_LIPID-BINDING ENDONUCLEASE_EXONUCLEASE_PHOSPHATASE-RELATED"/>
    <property type="match status" value="1"/>
</dbReference>